<keyword evidence="5" id="KW-0269">Exonuclease</keyword>
<dbReference type="AlphaFoldDB" id="A3LTG9"/>
<dbReference type="InParanoid" id="A3LTG9"/>
<feature type="domain" description="Endonuclease/exonuclease/phosphatase" evidence="4">
    <location>
        <begin position="64"/>
        <end position="171"/>
    </location>
</feature>
<evidence type="ECO:0000313" key="5">
    <source>
        <dbReference type="EMBL" id="ABN66070.2"/>
    </source>
</evidence>
<dbReference type="Pfam" id="PF03372">
    <property type="entry name" value="Exo_endo_phos"/>
    <property type="match status" value="1"/>
</dbReference>
<dbReference type="InterPro" id="IPR005135">
    <property type="entry name" value="Endo/exonuclease/phosphatase"/>
</dbReference>
<keyword evidence="2" id="KW-0378">Hydrolase</keyword>
<dbReference type="HOGENOM" id="CLU_034867_0_0_1"/>
<evidence type="ECO:0000259" key="4">
    <source>
        <dbReference type="Pfam" id="PF03372"/>
    </source>
</evidence>
<keyword evidence="6" id="KW-1185">Reference proteome</keyword>
<evidence type="ECO:0000256" key="2">
    <source>
        <dbReference type="ARBA" id="ARBA00022801"/>
    </source>
</evidence>
<evidence type="ECO:0000313" key="6">
    <source>
        <dbReference type="Proteomes" id="UP000002258"/>
    </source>
</evidence>
<dbReference type="EMBL" id="CP000498">
    <property type="protein sequence ID" value="ABN66070.2"/>
    <property type="molecule type" value="Genomic_DNA"/>
</dbReference>
<dbReference type="Gene3D" id="3.60.10.10">
    <property type="entry name" value="Endonuclease/exonuclease/phosphatase"/>
    <property type="match status" value="1"/>
</dbReference>
<accession>A3LTG9</accession>
<dbReference type="OMA" id="PEISNWA"/>
<dbReference type="GO" id="GO:0006364">
    <property type="term" value="P:rRNA processing"/>
    <property type="evidence" value="ECO:0007669"/>
    <property type="project" value="EnsemblFungi"/>
</dbReference>
<dbReference type="PANTHER" id="PTHR12121">
    <property type="entry name" value="CARBON CATABOLITE REPRESSOR PROTEIN 4"/>
    <property type="match status" value="1"/>
</dbReference>
<dbReference type="Proteomes" id="UP000002258">
    <property type="component" value="Chromosome 4"/>
</dbReference>
<dbReference type="InterPro" id="IPR036691">
    <property type="entry name" value="Endo/exonu/phosph_ase_sf"/>
</dbReference>
<feature type="region of interest" description="Disordered" evidence="3">
    <location>
        <begin position="16"/>
        <end position="36"/>
    </location>
</feature>
<dbReference type="InterPro" id="IPR050410">
    <property type="entry name" value="CCR4/nocturin_mRNA_transcr"/>
</dbReference>
<dbReference type="GeneID" id="4838463"/>
<dbReference type="OrthoDB" id="428734at2759"/>
<keyword evidence="5" id="KW-0540">Nuclease</keyword>
<dbReference type="PANTHER" id="PTHR12121:SF45">
    <property type="entry name" value="NOCTURNIN"/>
    <property type="match status" value="1"/>
</dbReference>
<feature type="region of interest" description="Disordered" evidence="3">
    <location>
        <begin position="308"/>
        <end position="328"/>
    </location>
</feature>
<gene>
    <name evidence="5" type="primary">NGL2</name>
    <name evidence="5" type="ORF">PICST_35882</name>
</gene>
<comment type="similarity">
    <text evidence="1">Belongs to the CCR4/nocturin family.</text>
</comment>
<dbReference type="GO" id="GO:0000175">
    <property type="term" value="F:3'-5'-RNA exonuclease activity"/>
    <property type="evidence" value="ECO:0007669"/>
    <property type="project" value="TreeGrafter"/>
</dbReference>
<sequence length="463" mass="53658">MLTPEYIEEQRRLRELRKQQKRTSNEALGKKSPSPKKDIFIKRPMLALPGTDSLDEPEFRVKIMSYNILAQSLIRRTLFPTNGAALKWPNRSKALLEEFKHYNADILCLQEVDVIQFKSFWSKEFDKLGYNHKFYSCGTKNHGVAIVFRKDMFIFRYQTVINYDKEDTDPSDNIELPPPRTITQNIGLLAFLEFTPAVLKKYPKVRERNGLIIGTTHMFWHPFGTFERTRQAFLVLYKYKQFMKTLSTTIGNSKNFYTFFSGDMNSQPYDCPYLSITAKPVSYDSRAKNVITCALSYQYSKRRNSLEVKDGEDAMDKPNPTETEPEFYEGTSEEQKLVKSIQDAHNALDMRAISLYAVGYKQVHPNNSGLDNNRNEPMFSNWANSWRGLLDYIFVISRWDAGKEDLASRVDSPLEVEQNQGIRLVKLLRMPEPKEMGPEPSGQPRLNQYPSDHLCLIAEVELV</sequence>
<dbReference type="RefSeq" id="XP_001384099.2">
    <property type="nucleotide sequence ID" value="XM_001384062.1"/>
</dbReference>
<reference evidence="5 6" key="1">
    <citation type="journal article" date="2007" name="Nat. Biotechnol.">
        <title>Genome sequence of the lignocellulose-bioconverting and xylose-fermenting yeast Pichia stipitis.</title>
        <authorList>
            <person name="Jeffries T.W."/>
            <person name="Grigoriev I.V."/>
            <person name="Grimwood J."/>
            <person name="Laplaza J.M."/>
            <person name="Aerts A."/>
            <person name="Salamov A."/>
            <person name="Schmutz J."/>
            <person name="Lindquist E."/>
            <person name="Dehal P."/>
            <person name="Shapiro H."/>
            <person name="Jin Y.S."/>
            <person name="Passoth V."/>
            <person name="Richardson P.M."/>
        </authorList>
    </citation>
    <scope>NUCLEOTIDE SEQUENCE [LARGE SCALE GENOMIC DNA]</scope>
    <source>
        <strain evidence="6">ATCC 58785 / CBS 6054 / NBRC 10063 / NRRL Y-11545</strain>
    </source>
</reference>
<organism evidence="5 6">
    <name type="scientific">Scheffersomyces stipitis (strain ATCC 58785 / CBS 6054 / NBRC 10063 / NRRL Y-11545)</name>
    <name type="common">Yeast</name>
    <name type="synonym">Pichia stipitis</name>
    <dbReference type="NCBI Taxonomy" id="322104"/>
    <lineage>
        <taxon>Eukaryota</taxon>
        <taxon>Fungi</taxon>
        <taxon>Dikarya</taxon>
        <taxon>Ascomycota</taxon>
        <taxon>Saccharomycotina</taxon>
        <taxon>Pichiomycetes</taxon>
        <taxon>Debaryomycetaceae</taxon>
        <taxon>Scheffersomyces</taxon>
    </lineage>
</organism>
<dbReference type="eggNOG" id="KOG2338">
    <property type="taxonomic scope" value="Eukaryota"/>
</dbReference>
<evidence type="ECO:0000256" key="1">
    <source>
        <dbReference type="ARBA" id="ARBA00010774"/>
    </source>
</evidence>
<protein>
    <submittedName>
        <fullName evidence="5">RNA exonuclease NGL2 (Carbon catabolite repressor protein 4 homolog)</fullName>
    </submittedName>
</protein>
<proteinExistence type="inferred from homology"/>
<dbReference type="GO" id="GO:0004521">
    <property type="term" value="F:RNA endonuclease activity"/>
    <property type="evidence" value="ECO:0007669"/>
    <property type="project" value="EnsemblFungi"/>
</dbReference>
<name>A3LTG9_PICST</name>
<dbReference type="KEGG" id="pic:PICST_35882"/>
<dbReference type="FunCoup" id="A3LTG9">
    <property type="interactions" value="484"/>
</dbReference>
<evidence type="ECO:0000256" key="3">
    <source>
        <dbReference type="SAM" id="MobiDB-lite"/>
    </source>
</evidence>
<dbReference type="SUPFAM" id="SSF56219">
    <property type="entry name" value="DNase I-like"/>
    <property type="match status" value="1"/>
</dbReference>